<evidence type="ECO:0000256" key="1">
    <source>
        <dbReference type="SAM" id="MobiDB-lite"/>
    </source>
</evidence>
<sequence>MAEDYCPADLSGSDGDPDASKSECNVVSRITIIYDDKFIRFIEKLKRHIDVSALALKDTFMLMPIQKDIREYIIENQSEFDLIDRKKITENNHPNIFAIMICIIIPNLREYSSFQGILDESQKYRWEIGMQSSNEPNDTGYANSYGEQNFRCACNKSCSPENMFLISNLETGMNIATGCECITKTKFIEPGDLKELEKKSKNDPHYIAIKRARHIKKMKDGLSKLNETIPSIKSKYSPIGGNFGEHKEAAELHFALKYNGEVSVSDFEVKTCDSCNERCNKNYFISEISEDFSKTDEILSVCEHCIDELDFKIKRKGICDDCGNEHKNRSDNYCNDCRRKECCDNCLMRKNIYCKGRCFECSLLNYCKICDKAPRKQGHQFCGPCYFNCAADCESCDKKIHPKFKKCWNCKNKK</sequence>
<dbReference type="EMBL" id="MN740002">
    <property type="protein sequence ID" value="QHT82624.1"/>
    <property type="molecule type" value="Genomic_DNA"/>
</dbReference>
<evidence type="ECO:0000313" key="2">
    <source>
        <dbReference type="EMBL" id="QHT82624.1"/>
    </source>
</evidence>
<reference evidence="2" key="1">
    <citation type="journal article" date="2020" name="Nature">
        <title>Giant virus diversity and host interactions through global metagenomics.</title>
        <authorList>
            <person name="Schulz F."/>
            <person name="Roux S."/>
            <person name="Paez-Espino D."/>
            <person name="Jungbluth S."/>
            <person name="Walsh D.A."/>
            <person name="Denef V.J."/>
            <person name="McMahon K.D."/>
            <person name="Konstantinidis K.T."/>
            <person name="Eloe-Fadrosh E.A."/>
            <person name="Kyrpides N.C."/>
            <person name="Woyke T."/>
        </authorList>
    </citation>
    <scope>NUCLEOTIDE SEQUENCE</scope>
    <source>
        <strain evidence="2">GVMAG-M-3300023184-165</strain>
    </source>
</reference>
<feature type="region of interest" description="Disordered" evidence="1">
    <location>
        <begin position="1"/>
        <end position="21"/>
    </location>
</feature>
<organism evidence="2">
    <name type="scientific">viral metagenome</name>
    <dbReference type="NCBI Taxonomy" id="1070528"/>
    <lineage>
        <taxon>unclassified sequences</taxon>
        <taxon>metagenomes</taxon>
        <taxon>organismal metagenomes</taxon>
    </lineage>
</organism>
<protein>
    <submittedName>
        <fullName evidence="2">Uncharacterized protein</fullName>
    </submittedName>
</protein>
<name>A0A6C0HQC3_9ZZZZ</name>
<accession>A0A6C0HQC3</accession>
<dbReference type="AlphaFoldDB" id="A0A6C0HQC3"/>
<proteinExistence type="predicted"/>